<evidence type="ECO:0000313" key="2">
    <source>
        <dbReference type="Proteomes" id="UP000015961"/>
    </source>
</evidence>
<dbReference type="PATRIC" id="fig|1140003.3.peg.724"/>
<accession>S0L5T6</accession>
<protein>
    <recommendedName>
        <fullName evidence="3">rRNA methylase</fullName>
    </recommendedName>
</protein>
<dbReference type="PANTHER" id="PTHR35276:SF1">
    <property type="entry name" value="TRNA (MNM(5)S(2)U34)-METHYLTRANSFERASE, CHLOROPLASTIC"/>
    <property type="match status" value="1"/>
</dbReference>
<comment type="caution">
    <text evidence="1">The sequence shown here is derived from an EMBL/GenBank/DDBJ whole genome shotgun (WGS) entry which is preliminary data.</text>
</comment>
<keyword evidence="2" id="KW-1185">Reference proteome</keyword>
<dbReference type="InterPro" id="IPR010719">
    <property type="entry name" value="MnmM_MeTrfase"/>
</dbReference>
<proteinExistence type="predicted"/>
<dbReference type="OrthoDB" id="9792989at2"/>
<organism evidence="1 2">
    <name type="scientific">Enterococcus sulfureus ATCC 49903</name>
    <dbReference type="NCBI Taxonomy" id="1140003"/>
    <lineage>
        <taxon>Bacteria</taxon>
        <taxon>Bacillati</taxon>
        <taxon>Bacillota</taxon>
        <taxon>Bacilli</taxon>
        <taxon>Lactobacillales</taxon>
        <taxon>Enterococcaceae</taxon>
        <taxon>Enterococcus</taxon>
    </lineage>
</organism>
<dbReference type="EMBL" id="ASWO01000001">
    <property type="protein sequence ID" value="EOT87667.1"/>
    <property type="molecule type" value="Genomic_DNA"/>
</dbReference>
<reference evidence="1 2" key="1">
    <citation type="submission" date="2013-03" db="EMBL/GenBank/DDBJ databases">
        <title>The Genome Sequence of Enterococcus sulfureus ATCC_49903 (PacBio/Illumina hybrid assembly).</title>
        <authorList>
            <consortium name="The Broad Institute Genomics Platform"/>
            <consortium name="The Broad Institute Genome Sequencing Center for Infectious Disease"/>
            <person name="Earl A."/>
            <person name="Russ C."/>
            <person name="Gilmore M."/>
            <person name="Surin D."/>
            <person name="Walker B."/>
            <person name="Young S."/>
            <person name="Zeng Q."/>
            <person name="Gargeya S."/>
            <person name="Fitzgerald M."/>
            <person name="Haas B."/>
            <person name="Abouelleil A."/>
            <person name="Allen A.W."/>
            <person name="Alvarado L."/>
            <person name="Arachchi H.M."/>
            <person name="Berlin A.M."/>
            <person name="Chapman S.B."/>
            <person name="Gainer-Dewar J."/>
            <person name="Goldberg J."/>
            <person name="Griggs A."/>
            <person name="Gujja S."/>
            <person name="Hansen M."/>
            <person name="Howarth C."/>
            <person name="Imamovic A."/>
            <person name="Ireland A."/>
            <person name="Larimer J."/>
            <person name="McCowan C."/>
            <person name="Murphy C."/>
            <person name="Pearson M."/>
            <person name="Poon T.W."/>
            <person name="Priest M."/>
            <person name="Roberts A."/>
            <person name="Saif S."/>
            <person name="Shea T."/>
            <person name="Sisk P."/>
            <person name="Sykes S."/>
            <person name="Wortman J."/>
            <person name="Nusbaum C."/>
            <person name="Birren B."/>
        </authorList>
    </citation>
    <scope>NUCLEOTIDE SEQUENCE [LARGE SCALE GENOMIC DNA]</scope>
    <source>
        <strain evidence="1 2">ATCC 49903</strain>
    </source>
</reference>
<sequence>MLASALRYSHQLIAEVVDEHDTVVDATMGNGHDTLFLAQHVPNGVVHSFDIQEQALEQTAVLLSKYSLTAEVALHHDGHENINTYIPHDTSVKAALFNLGYLPKSDKQIITKAQTTLTALNELVSRLALGGRIVIVAYYGHQDGKEELQAVTDFCQRLDQHQYQVLHYQFINQLNHPPILFCIERRN</sequence>
<dbReference type="STRING" id="1140003.OMY_00731"/>
<dbReference type="AlphaFoldDB" id="S0L5T6"/>
<dbReference type="eggNOG" id="COG2890">
    <property type="taxonomic scope" value="Bacteria"/>
</dbReference>
<dbReference type="SUPFAM" id="SSF53335">
    <property type="entry name" value="S-adenosyl-L-methionine-dependent methyltransferases"/>
    <property type="match status" value="1"/>
</dbReference>
<dbReference type="Proteomes" id="UP000015961">
    <property type="component" value="Unassembled WGS sequence"/>
</dbReference>
<evidence type="ECO:0000313" key="1">
    <source>
        <dbReference type="EMBL" id="EOT87667.1"/>
    </source>
</evidence>
<dbReference type="PANTHER" id="PTHR35276">
    <property type="entry name" value="S-ADENOSYL-L-METHIONINE-DEPENDENT METHYLTRANSFERASES SUPERFAMILY PROTEIN"/>
    <property type="match status" value="1"/>
</dbReference>
<dbReference type="Gene3D" id="3.40.50.150">
    <property type="entry name" value="Vaccinia Virus protein VP39"/>
    <property type="match status" value="1"/>
</dbReference>
<dbReference type="Pfam" id="PF06962">
    <property type="entry name" value="rRNA_methylase"/>
    <property type="match status" value="1"/>
</dbReference>
<dbReference type="InterPro" id="IPR029063">
    <property type="entry name" value="SAM-dependent_MTases_sf"/>
</dbReference>
<gene>
    <name evidence="1" type="ORF">I573_00724</name>
</gene>
<evidence type="ECO:0008006" key="3">
    <source>
        <dbReference type="Google" id="ProtNLM"/>
    </source>
</evidence>
<name>S0L5T6_9ENTE</name>
<dbReference type="RefSeq" id="WP_016185220.1">
    <property type="nucleotide sequence ID" value="NZ_ASWO01000001.1"/>
</dbReference>